<protein>
    <recommendedName>
        <fullName evidence="3">DUF4325 domain-containing protein</fullName>
    </recommendedName>
</protein>
<dbReference type="Proteomes" id="UP001565243">
    <property type="component" value="Unassembled WGS sequence"/>
</dbReference>
<proteinExistence type="predicted"/>
<comment type="caution">
    <text evidence="1">The sequence shown here is derived from an EMBL/GenBank/DDBJ whole genome shotgun (WGS) entry which is preliminary data.</text>
</comment>
<organism evidence="1 2">
    <name type="scientific">Erwinia aeris</name>
    <dbReference type="NCBI Taxonomy" id="3239803"/>
    <lineage>
        <taxon>Bacteria</taxon>
        <taxon>Pseudomonadati</taxon>
        <taxon>Pseudomonadota</taxon>
        <taxon>Gammaproteobacteria</taxon>
        <taxon>Enterobacterales</taxon>
        <taxon>Erwiniaceae</taxon>
        <taxon>Erwinia</taxon>
    </lineage>
</organism>
<evidence type="ECO:0000313" key="1">
    <source>
        <dbReference type="EMBL" id="MEY8773393.1"/>
    </source>
</evidence>
<accession>A0ABV4EEM9</accession>
<reference evidence="1 2" key="1">
    <citation type="submission" date="2024-07" db="EMBL/GenBank/DDBJ databases">
        <authorList>
            <person name="Hebao G."/>
        </authorList>
    </citation>
    <scope>NUCLEOTIDE SEQUENCE [LARGE SCALE GENOMIC DNA]</scope>
    <source>
        <strain evidence="1 2">ACCC 02193</strain>
    </source>
</reference>
<name>A0ABV4EEM9_9GAMM</name>
<gene>
    <name evidence="1" type="ORF">AB6T85_23600</name>
</gene>
<keyword evidence="2" id="KW-1185">Reference proteome</keyword>
<dbReference type="RefSeq" id="WP_369897025.1">
    <property type="nucleotide sequence ID" value="NZ_JBGFFX010000024.1"/>
</dbReference>
<evidence type="ECO:0008006" key="3">
    <source>
        <dbReference type="Google" id="ProtNLM"/>
    </source>
</evidence>
<evidence type="ECO:0000313" key="2">
    <source>
        <dbReference type="Proteomes" id="UP001565243"/>
    </source>
</evidence>
<sequence length="120" mass="13355">MMESKHGDGIKVPERKRDLIRVHSGTYSCTIYLDERPVNLSALIGLSNNGQFLDDFVPRLLDGEEFDVIGVSEALLQALRRAVAAEGEKLSARPPRDEYGNIGGSVMGMRRLALRRNIED</sequence>
<dbReference type="EMBL" id="JBGFFX010000024">
    <property type="protein sequence ID" value="MEY8773393.1"/>
    <property type="molecule type" value="Genomic_DNA"/>
</dbReference>